<protein>
    <recommendedName>
        <fullName evidence="2">DUF4395 domain-containing protein</fullName>
    </recommendedName>
</protein>
<evidence type="ECO:0000256" key="1">
    <source>
        <dbReference type="SAM" id="Phobius"/>
    </source>
</evidence>
<keyword evidence="1" id="KW-1133">Transmembrane helix</keyword>
<feature type="domain" description="DUF4395" evidence="2">
    <location>
        <begin position="5"/>
        <end position="126"/>
    </location>
</feature>
<feature type="transmembrane region" description="Helical" evidence="1">
    <location>
        <begin position="15"/>
        <end position="42"/>
    </location>
</feature>
<name>A0A263BU04_9BACI</name>
<dbReference type="EMBL" id="NPIA01000003">
    <property type="protein sequence ID" value="OZM57199.1"/>
    <property type="molecule type" value="Genomic_DNA"/>
</dbReference>
<feature type="transmembrane region" description="Helical" evidence="1">
    <location>
        <begin position="99"/>
        <end position="124"/>
    </location>
</feature>
<reference evidence="4" key="1">
    <citation type="submission" date="2017-08" db="EMBL/GenBank/DDBJ databases">
        <authorList>
            <person name="Huang Z."/>
        </authorList>
    </citation>
    <scope>NUCLEOTIDE SEQUENCE [LARGE SCALE GENOMIC DNA]</scope>
    <source>
        <strain evidence="4">SA5d-4</strain>
    </source>
</reference>
<feature type="transmembrane region" description="Helical" evidence="1">
    <location>
        <begin position="73"/>
        <end position="93"/>
    </location>
</feature>
<dbReference type="InterPro" id="IPR025508">
    <property type="entry name" value="DUF4395"/>
</dbReference>
<keyword evidence="1" id="KW-0812">Transmembrane</keyword>
<keyword evidence="4" id="KW-1185">Reference proteome</keyword>
<comment type="caution">
    <text evidence="3">The sequence shown here is derived from an EMBL/GenBank/DDBJ whole genome shotgun (WGS) entry which is preliminary data.</text>
</comment>
<proteinExistence type="predicted"/>
<dbReference type="RefSeq" id="WP_094923651.1">
    <property type="nucleotide sequence ID" value="NZ_NPIA01000003.1"/>
</dbReference>
<organism evidence="3 4">
    <name type="scientific">Lottiidibacillus patelloidae</name>
    <dbReference type="NCBI Taxonomy" id="2670334"/>
    <lineage>
        <taxon>Bacteria</taxon>
        <taxon>Bacillati</taxon>
        <taxon>Bacillota</taxon>
        <taxon>Bacilli</taxon>
        <taxon>Bacillales</taxon>
        <taxon>Bacillaceae</taxon>
        <taxon>Lottiidibacillus</taxon>
    </lineage>
</organism>
<sequence>MNGIPSILVKINQMFIITTVTLGILINHHLLLLPIIIGIITISTKKNPIISFSFRYLRKDLATYTLEDKDQQIFNQWIATVLISIQFICFVLSYETLGILFGCIVLIASSFALAGFCIGCVVRYKYIQMKHNNKNKPFFK</sequence>
<dbReference type="Pfam" id="PF14340">
    <property type="entry name" value="DUF4395"/>
    <property type="match status" value="1"/>
</dbReference>
<reference evidence="3 4" key="2">
    <citation type="submission" date="2017-09" db="EMBL/GenBank/DDBJ databases">
        <title>Bacillus patelloidae sp. nov., isolated from the intestinal tract of a marine limpet.</title>
        <authorList>
            <person name="Liu R."/>
            <person name="Dong C."/>
            <person name="Shao Z."/>
        </authorList>
    </citation>
    <scope>NUCLEOTIDE SEQUENCE [LARGE SCALE GENOMIC DNA]</scope>
    <source>
        <strain evidence="3 4">SA5d-4</strain>
    </source>
</reference>
<evidence type="ECO:0000313" key="4">
    <source>
        <dbReference type="Proteomes" id="UP000217083"/>
    </source>
</evidence>
<dbReference type="InterPro" id="IPR016942">
    <property type="entry name" value="UCP030042"/>
</dbReference>
<accession>A0A263BU04</accession>
<evidence type="ECO:0000259" key="2">
    <source>
        <dbReference type="Pfam" id="PF14340"/>
    </source>
</evidence>
<dbReference type="AlphaFoldDB" id="A0A263BU04"/>
<gene>
    <name evidence="3" type="ORF">CIB95_06960</name>
</gene>
<dbReference type="PIRSF" id="PIRSF030042">
    <property type="entry name" value="UCP030042"/>
    <property type="match status" value="1"/>
</dbReference>
<keyword evidence="1" id="KW-0472">Membrane</keyword>
<dbReference type="Proteomes" id="UP000217083">
    <property type="component" value="Unassembled WGS sequence"/>
</dbReference>
<evidence type="ECO:0000313" key="3">
    <source>
        <dbReference type="EMBL" id="OZM57199.1"/>
    </source>
</evidence>